<dbReference type="Proteomes" id="UP000717328">
    <property type="component" value="Unassembled WGS sequence"/>
</dbReference>
<reference evidence="1" key="2">
    <citation type="submission" date="2021-10" db="EMBL/GenBank/DDBJ databases">
        <title>Phylogenomics reveals ancestral predisposition of the termite-cultivated fungus Termitomyces towards a domesticated lifestyle.</title>
        <authorList>
            <person name="Auxier B."/>
            <person name="Grum-Grzhimaylo A."/>
            <person name="Cardenas M.E."/>
            <person name="Lodge J.D."/>
            <person name="Laessoe T."/>
            <person name="Pedersen O."/>
            <person name="Smith M.E."/>
            <person name="Kuyper T.W."/>
            <person name="Franco-Molano E.A."/>
            <person name="Baroni T.J."/>
            <person name="Aanen D.K."/>
        </authorList>
    </citation>
    <scope>NUCLEOTIDE SEQUENCE</scope>
    <source>
        <strain evidence="1">D49</strain>
    </source>
</reference>
<evidence type="ECO:0000313" key="1">
    <source>
        <dbReference type="EMBL" id="KAG5653437.1"/>
    </source>
</evidence>
<evidence type="ECO:0000313" key="2">
    <source>
        <dbReference type="Proteomes" id="UP000717328"/>
    </source>
</evidence>
<protein>
    <submittedName>
        <fullName evidence="1">Uncharacterized protein</fullName>
    </submittedName>
</protein>
<gene>
    <name evidence="1" type="ORF">H0H81_000439</name>
</gene>
<keyword evidence="2" id="KW-1185">Reference proteome</keyword>
<reference evidence="1" key="1">
    <citation type="submission" date="2021-02" db="EMBL/GenBank/DDBJ databases">
        <authorList>
            <person name="Nieuwenhuis M."/>
            <person name="Van De Peppel L.J.J."/>
        </authorList>
    </citation>
    <scope>NUCLEOTIDE SEQUENCE</scope>
    <source>
        <strain evidence="1">D49</strain>
    </source>
</reference>
<name>A0A9P7GUP9_9AGAR</name>
<dbReference type="EMBL" id="JABCKI010000053">
    <property type="protein sequence ID" value="KAG5653437.1"/>
    <property type="molecule type" value="Genomic_DNA"/>
</dbReference>
<accession>A0A9P7GUP9</accession>
<proteinExistence type="predicted"/>
<organism evidence="1 2">
    <name type="scientific">Sphagnurus paluster</name>
    <dbReference type="NCBI Taxonomy" id="117069"/>
    <lineage>
        <taxon>Eukaryota</taxon>
        <taxon>Fungi</taxon>
        <taxon>Dikarya</taxon>
        <taxon>Basidiomycota</taxon>
        <taxon>Agaricomycotina</taxon>
        <taxon>Agaricomycetes</taxon>
        <taxon>Agaricomycetidae</taxon>
        <taxon>Agaricales</taxon>
        <taxon>Tricholomatineae</taxon>
        <taxon>Lyophyllaceae</taxon>
        <taxon>Sphagnurus</taxon>
    </lineage>
</organism>
<comment type="caution">
    <text evidence="1">The sequence shown here is derived from an EMBL/GenBank/DDBJ whole genome shotgun (WGS) entry which is preliminary data.</text>
</comment>
<dbReference type="AlphaFoldDB" id="A0A9P7GUP9"/>
<sequence length="153" mass="17042">MNTMRRSMRTYVVIPFDYSVLRPHVVNDVKSSLPYAGNPIPLRFYLGDDILHYFHPGDAIFGGSPGLEGLKAEAEAKMAGLAKKKTKMRRMKMRMGGAIPEKPEDWLVELDTKIFSLEDAIVKLATVSYVPLSKGSGKKFDRSLEMFASSVLG</sequence>